<dbReference type="SUPFAM" id="SSF55785">
    <property type="entry name" value="PYP-like sensor domain (PAS domain)"/>
    <property type="match status" value="1"/>
</dbReference>
<dbReference type="InterPro" id="IPR035965">
    <property type="entry name" value="PAS-like_dom_sf"/>
</dbReference>
<gene>
    <name evidence="1" type="ORF">LCGC14_0751200</name>
</gene>
<accession>A0A0F9Q3V5</accession>
<reference evidence="1" key="1">
    <citation type="journal article" date="2015" name="Nature">
        <title>Complex archaea that bridge the gap between prokaryotes and eukaryotes.</title>
        <authorList>
            <person name="Spang A."/>
            <person name="Saw J.H."/>
            <person name="Jorgensen S.L."/>
            <person name="Zaremba-Niedzwiedzka K."/>
            <person name="Martijn J."/>
            <person name="Lind A.E."/>
            <person name="van Eijk R."/>
            <person name="Schleper C."/>
            <person name="Guy L."/>
            <person name="Ettema T.J."/>
        </authorList>
    </citation>
    <scope>NUCLEOTIDE SEQUENCE</scope>
</reference>
<comment type="caution">
    <text evidence="1">The sequence shown here is derived from an EMBL/GenBank/DDBJ whole genome shotgun (WGS) entry which is preliminary data.</text>
</comment>
<evidence type="ECO:0008006" key="2">
    <source>
        <dbReference type="Google" id="ProtNLM"/>
    </source>
</evidence>
<dbReference type="AlphaFoldDB" id="A0A0F9Q3V5"/>
<name>A0A0F9Q3V5_9ZZZZ</name>
<dbReference type="Gene3D" id="3.30.450.20">
    <property type="entry name" value="PAS domain"/>
    <property type="match status" value="1"/>
</dbReference>
<evidence type="ECO:0000313" key="1">
    <source>
        <dbReference type="EMBL" id="KKN38665.1"/>
    </source>
</evidence>
<sequence length="101" mass="11970">MSSREELLEKSFEAFHDLIFIVSHDGTYLDFFGNRENLYISPEEFMVKKIIDIIPKEIAKLQMDTINKAFKTKKTLTLELELQYKKKLNIWNLAILFIPKT</sequence>
<dbReference type="EMBL" id="LAZR01001812">
    <property type="protein sequence ID" value="KKN38665.1"/>
    <property type="molecule type" value="Genomic_DNA"/>
</dbReference>
<proteinExistence type="predicted"/>
<protein>
    <recommendedName>
        <fullName evidence="2">PAS domain-containing protein</fullName>
    </recommendedName>
</protein>
<organism evidence="1">
    <name type="scientific">marine sediment metagenome</name>
    <dbReference type="NCBI Taxonomy" id="412755"/>
    <lineage>
        <taxon>unclassified sequences</taxon>
        <taxon>metagenomes</taxon>
        <taxon>ecological metagenomes</taxon>
    </lineage>
</organism>